<protein>
    <submittedName>
        <fullName evidence="7">Membrane protein</fullName>
    </submittedName>
</protein>
<dbReference type="InterPro" id="IPR039910">
    <property type="entry name" value="D15-like"/>
</dbReference>
<name>A0A916XY31_9FLAO</name>
<dbReference type="InterPro" id="IPR000184">
    <property type="entry name" value="Bac_surfAg_D15"/>
</dbReference>
<organism evidence="7 8">
    <name type="scientific">Flavobacterium orientale</name>
    <dbReference type="NCBI Taxonomy" id="1756020"/>
    <lineage>
        <taxon>Bacteria</taxon>
        <taxon>Pseudomonadati</taxon>
        <taxon>Bacteroidota</taxon>
        <taxon>Flavobacteriia</taxon>
        <taxon>Flavobacteriales</taxon>
        <taxon>Flavobacteriaceae</taxon>
        <taxon>Flavobacterium</taxon>
    </lineage>
</organism>
<dbReference type="PANTHER" id="PTHR12815:SF47">
    <property type="entry name" value="TRANSLOCATION AND ASSEMBLY MODULE SUBUNIT TAMA"/>
    <property type="match status" value="1"/>
</dbReference>
<dbReference type="Gene3D" id="2.40.160.50">
    <property type="entry name" value="membrane protein fhac: a member of the omp85/tpsb transporter family"/>
    <property type="match status" value="1"/>
</dbReference>
<dbReference type="Pfam" id="PF01103">
    <property type="entry name" value="Omp85"/>
    <property type="match status" value="1"/>
</dbReference>
<dbReference type="GO" id="GO:0019867">
    <property type="term" value="C:outer membrane"/>
    <property type="evidence" value="ECO:0007669"/>
    <property type="project" value="InterPro"/>
</dbReference>
<dbReference type="RefSeq" id="WP_188361270.1">
    <property type="nucleotide sequence ID" value="NZ_BMFG01000002.1"/>
</dbReference>
<proteinExistence type="predicted"/>
<comment type="caution">
    <text evidence="7">The sequence shown here is derived from an EMBL/GenBank/DDBJ whole genome shotgun (WGS) entry which is preliminary data.</text>
</comment>
<keyword evidence="3" id="KW-0732">Signal</keyword>
<sequence>MKSSDTKIVLLIVITILIYSCNTVKRVPDGKSLLVNTEIIVDGKASNQESVNEILIQKPNSRILKIPLSLLVYNLAQPNPDSVFKARFIEDSVRFKRIKRLISEKQVYRLGESFFYQGFNNFLKSSGEAPEIVDDEKTKKSTQRLYNYYFNNGYFDVETSSKTDSVGFKRAKTTYEVSLGKPYIIDSIKTAISSPDVDSLYQVAKSNSAIKSGEQFKSENFSEERNRLTSFFRNRGVYQFQQNYINFDIDTIGTGKKPNITIEITDFNYRKGDTIVTVPFEIFTISEVNIFTDSPSSKNKIKVADSISYKGFNLYSTDKIKYKPKAITDAVFITKGNVYADYQNTLTNRYLSNLKVFNYPTIQYIEDERDTISNSLIANIYLNPRKKYSFLAAVDFTHSNIQDFGISGNTSLTIRNVFNGAETFEFAVKGTVGSSRDLAGSNDNFFNISEVGVDAKLNFPRIFFPFNTDKIIPKSMIPSTNFGVGFAKQKNIGLDKENFTSSLTYNWNPKRFNTVRFDLFNIQYVKNLRIDRYFDVYRSSYNALNTIAEVYSNQVNPDYFDPNNNLIIESGTNGFLNDVLGPDPSIVTTNEDFRSVRGIDERKKRLTENNLIVASSYSYTKSTKTSLLLNNFYILKAKVESAGNLLSLLSRTINEPLISEGSSTFFDVEYSQYIKTEFEFIKHWDLKRNRVFATRTFAGVAIPYGNSNNIPFSRSYFAGGTNDNRAWRPYSLGPGSSGALNDFNEANLKLALNAEYRFKLFGNFRGAFFADLGNIWNFLDNVTLEGAKFTGIASLKDIALGTGIGTRYDFSFFVVRFDLGFKTYNPANEENRRWMKDFNFKSSVLNIGINYPF</sequence>
<dbReference type="EMBL" id="BMFG01000002">
    <property type="protein sequence ID" value="GGD20175.1"/>
    <property type="molecule type" value="Genomic_DNA"/>
</dbReference>
<reference evidence="7" key="2">
    <citation type="submission" date="2020-09" db="EMBL/GenBank/DDBJ databases">
        <authorList>
            <person name="Sun Q."/>
            <person name="Zhou Y."/>
        </authorList>
    </citation>
    <scope>NUCLEOTIDE SEQUENCE</scope>
    <source>
        <strain evidence="7">CGMCC 1.12506</strain>
    </source>
</reference>
<dbReference type="PROSITE" id="PS51257">
    <property type="entry name" value="PROKAR_LIPOPROTEIN"/>
    <property type="match status" value="1"/>
</dbReference>
<reference evidence="7" key="1">
    <citation type="journal article" date="2014" name="Int. J. Syst. Evol. Microbiol.">
        <title>Complete genome sequence of Corynebacterium casei LMG S-19264T (=DSM 44701T), isolated from a smear-ripened cheese.</title>
        <authorList>
            <consortium name="US DOE Joint Genome Institute (JGI-PGF)"/>
            <person name="Walter F."/>
            <person name="Albersmeier A."/>
            <person name="Kalinowski J."/>
            <person name="Ruckert C."/>
        </authorList>
    </citation>
    <scope>NUCLEOTIDE SEQUENCE</scope>
    <source>
        <strain evidence="7">CGMCC 1.12506</strain>
    </source>
</reference>
<evidence type="ECO:0000256" key="3">
    <source>
        <dbReference type="ARBA" id="ARBA00022729"/>
    </source>
</evidence>
<keyword evidence="2" id="KW-0812">Transmembrane</keyword>
<dbReference type="PANTHER" id="PTHR12815">
    <property type="entry name" value="SORTING AND ASSEMBLY MACHINERY SAMM50 PROTEIN FAMILY MEMBER"/>
    <property type="match status" value="1"/>
</dbReference>
<evidence type="ECO:0000256" key="4">
    <source>
        <dbReference type="ARBA" id="ARBA00023136"/>
    </source>
</evidence>
<dbReference type="AlphaFoldDB" id="A0A916XY31"/>
<dbReference type="Proteomes" id="UP000625735">
    <property type="component" value="Unassembled WGS sequence"/>
</dbReference>
<evidence type="ECO:0000256" key="2">
    <source>
        <dbReference type="ARBA" id="ARBA00022692"/>
    </source>
</evidence>
<keyword evidence="8" id="KW-1185">Reference proteome</keyword>
<evidence type="ECO:0000259" key="6">
    <source>
        <dbReference type="Pfam" id="PF01103"/>
    </source>
</evidence>
<keyword evidence="5" id="KW-0998">Cell outer membrane</keyword>
<accession>A0A916XY31</accession>
<evidence type="ECO:0000256" key="1">
    <source>
        <dbReference type="ARBA" id="ARBA00004370"/>
    </source>
</evidence>
<comment type="subcellular location">
    <subcellularLocation>
        <location evidence="1">Membrane</location>
    </subcellularLocation>
</comment>
<feature type="domain" description="Bacterial surface antigen (D15)" evidence="6">
    <location>
        <begin position="671"/>
        <end position="834"/>
    </location>
</feature>
<evidence type="ECO:0000313" key="7">
    <source>
        <dbReference type="EMBL" id="GGD20175.1"/>
    </source>
</evidence>
<keyword evidence="4" id="KW-0472">Membrane</keyword>
<gene>
    <name evidence="7" type="ORF">GCM10011343_08350</name>
</gene>
<evidence type="ECO:0000313" key="8">
    <source>
        <dbReference type="Proteomes" id="UP000625735"/>
    </source>
</evidence>
<evidence type="ECO:0000256" key="5">
    <source>
        <dbReference type="ARBA" id="ARBA00023237"/>
    </source>
</evidence>